<dbReference type="InterPro" id="IPR005184">
    <property type="entry name" value="DUF306_Meta_HslJ"/>
</dbReference>
<dbReference type="PANTHER" id="PTHR35535:SF1">
    <property type="entry name" value="HEAT SHOCK PROTEIN HSLJ"/>
    <property type="match status" value="1"/>
</dbReference>
<feature type="domain" description="DUF306" evidence="2">
    <location>
        <begin position="29"/>
        <end position="134"/>
    </location>
</feature>
<dbReference type="PROSITE" id="PS51257">
    <property type="entry name" value="PROKAR_LIPOPROTEIN"/>
    <property type="match status" value="1"/>
</dbReference>
<proteinExistence type="predicted"/>
<feature type="chain" id="PRO_5046035670" evidence="1">
    <location>
        <begin position="22"/>
        <end position="139"/>
    </location>
</feature>
<evidence type="ECO:0000259" key="2">
    <source>
        <dbReference type="Pfam" id="PF03724"/>
    </source>
</evidence>
<evidence type="ECO:0000313" key="3">
    <source>
        <dbReference type="EMBL" id="MCE2594981.1"/>
    </source>
</evidence>
<protein>
    <submittedName>
        <fullName evidence="3">META domain-containing protein</fullName>
    </submittedName>
</protein>
<reference evidence="3 4" key="1">
    <citation type="journal article" date="2022" name="Environ. Microbiol. Rep.">
        <title>Eco-phylogenetic analyses reveal divergent evolution of vitamin B12 metabolism in the marine bacterial family 'Psychromonadaceae'.</title>
        <authorList>
            <person name="Jin X."/>
            <person name="Yang Y."/>
            <person name="Cao H."/>
            <person name="Gao B."/>
            <person name="Zhao Z."/>
        </authorList>
    </citation>
    <scope>NUCLEOTIDE SEQUENCE [LARGE SCALE GENOMIC DNA]</scope>
    <source>
        <strain evidence="3 4">MKS20</strain>
    </source>
</reference>
<comment type="caution">
    <text evidence="3">The sequence shown here is derived from an EMBL/GenBank/DDBJ whole genome shotgun (WGS) entry which is preliminary data.</text>
</comment>
<organism evidence="3 4">
    <name type="scientific">Motilimonas cestriensis</name>
    <dbReference type="NCBI Taxonomy" id="2742685"/>
    <lineage>
        <taxon>Bacteria</taxon>
        <taxon>Pseudomonadati</taxon>
        <taxon>Pseudomonadota</taxon>
        <taxon>Gammaproteobacteria</taxon>
        <taxon>Alteromonadales</taxon>
        <taxon>Alteromonadales genera incertae sedis</taxon>
        <taxon>Motilimonas</taxon>
    </lineage>
</organism>
<dbReference type="PANTHER" id="PTHR35535">
    <property type="entry name" value="HEAT SHOCK PROTEIN HSLJ"/>
    <property type="match status" value="1"/>
</dbReference>
<keyword evidence="4" id="KW-1185">Reference proteome</keyword>
<sequence length="139" mass="15429">MKSRLAFLSTVGLLLTACVHTQTTKVTEADVINKHWQLVSVNDQAVTPMGNKLPQIHIDSTLNATGIAGCNNFFGQAEWQDGQLRIEKMGMTMMMCPPPLNEIEQDITATLSNWSTVTLEQNRLILQGAEHTLTYQQAE</sequence>
<evidence type="ECO:0000313" key="4">
    <source>
        <dbReference type="Proteomes" id="UP001201273"/>
    </source>
</evidence>
<dbReference type="InterPro" id="IPR053147">
    <property type="entry name" value="Hsp_HslJ-like"/>
</dbReference>
<keyword evidence="1" id="KW-0732">Signal</keyword>
<evidence type="ECO:0000256" key="1">
    <source>
        <dbReference type="SAM" id="SignalP"/>
    </source>
</evidence>
<dbReference type="RefSeq" id="WP_233052492.1">
    <property type="nucleotide sequence ID" value="NZ_JAIMJA010000008.1"/>
</dbReference>
<accession>A0ABS8WB61</accession>
<feature type="signal peptide" evidence="1">
    <location>
        <begin position="1"/>
        <end position="21"/>
    </location>
</feature>
<name>A0ABS8WB61_9GAMM</name>
<dbReference type="InterPro" id="IPR038670">
    <property type="entry name" value="HslJ-like_sf"/>
</dbReference>
<dbReference type="Gene3D" id="2.40.128.270">
    <property type="match status" value="1"/>
</dbReference>
<gene>
    <name evidence="3" type="ORF">K6Y31_09150</name>
</gene>
<dbReference type="EMBL" id="JAIMJA010000008">
    <property type="protein sequence ID" value="MCE2594981.1"/>
    <property type="molecule type" value="Genomic_DNA"/>
</dbReference>
<dbReference type="Pfam" id="PF03724">
    <property type="entry name" value="META"/>
    <property type="match status" value="1"/>
</dbReference>
<dbReference type="Proteomes" id="UP001201273">
    <property type="component" value="Unassembled WGS sequence"/>
</dbReference>